<dbReference type="Proteomes" id="UP001231189">
    <property type="component" value="Unassembled WGS sequence"/>
</dbReference>
<proteinExistence type="predicted"/>
<sequence>MEDFNFYKFETQASQVTRPVLPAFSDGREVLPATAILPKWLRCYRTIPASLQADVRITPLHQLAAHRRPKFTELTTQNLKILCDALELCYPGHGDIVPGISSTVLLCRSGMTRRRVRKNTSSPLPATTTCLLFLGKDSGGKTAVARELARLVFGSYAEFTALQVGSSDEPTRGGKLALKRRRSLGNGNGGYALGRLFKEIVENPHRVILIDGVDWLDPDSQMHIKDAMMKGTARGCNGDVVGLEDAIVVLCSDVLDARCVVSSPQVKGQLEDGDATGKDVRSCCRLGLDLNAFPEVGEDEEDTFADDDEAILNFVDGVFFFK</sequence>
<dbReference type="InterPro" id="IPR051650">
    <property type="entry name" value="SL_signaling_regulator"/>
</dbReference>
<keyword evidence="2" id="KW-1185">Reference proteome</keyword>
<comment type="caution">
    <text evidence="1">The sequence shown here is derived from an EMBL/GenBank/DDBJ whole genome shotgun (WGS) entry which is preliminary data.</text>
</comment>
<protein>
    <recommendedName>
        <fullName evidence="3">ATPase AAA-type core domain-containing protein</fullName>
    </recommendedName>
</protein>
<reference evidence="1" key="1">
    <citation type="submission" date="2023-07" db="EMBL/GenBank/DDBJ databases">
        <title>A chromosome-level genome assembly of Lolium multiflorum.</title>
        <authorList>
            <person name="Chen Y."/>
            <person name="Copetti D."/>
            <person name="Kolliker R."/>
            <person name="Studer B."/>
        </authorList>
    </citation>
    <scope>NUCLEOTIDE SEQUENCE</scope>
    <source>
        <strain evidence="1">02402/16</strain>
        <tissue evidence="1">Leaf</tissue>
    </source>
</reference>
<name>A0AAD8T4W8_LOLMU</name>
<dbReference type="EMBL" id="JAUUTY010000003">
    <property type="protein sequence ID" value="KAK1669210.1"/>
    <property type="molecule type" value="Genomic_DNA"/>
</dbReference>
<evidence type="ECO:0000313" key="1">
    <source>
        <dbReference type="EMBL" id="KAK1669210.1"/>
    </source>
</evidence>
<organism evidence="1 2">
    <name type="scientific">Lolium multiflorum</name>
    <name type="common">Italian ryegrass</name>
    <name type="synonym">Lolium perenne subsp. multiflorum</name>
    <dbReference type="NCBI Taxonomy" id="4521"/>
    <lineage>
        <taxon>Eukaryota</taxon>
        <taxon>Viridiplantae</taxon>
        <taxon>Streptophyta</taxon>
        <taxon>Embryophyta</taxon>
        <taxon>Tracheophyta</taxon>
        <taxon>Spermatophyta</taxon>
        <taxon>Magnoliopsida</taxon>
        <taxon>Liliopsida</taxon>
        <taxon>Poales</taxon>
        <taxon>Poaceae</taxon>
        <taxon>BOP clade</taxon>
        <taxon>Pooideae</taxon>
        <taxon>Poodae</taxon>
        <taxon>Poeae</taxon>
        <taxon>Poeae Chloroplast Group 2 (Poeae type)</taxon>
        <taxon>Loliodinae</taxon>
        <taxon>Loliinae</taxon>
        <taxon>Lolium</taxon>
    </lineage>
</organism>
<dbReference type="SUPFAM" id="SSF52540">
    <property type="entry name" value="P-loop containing nucleoside triphosphate hydrolases"/>
    <property type="match status" value="1"/>
</dbReference>
<dbReference type="PANTHER" id="PTHR43572">
    <property type="entry name" value="CHAPERONE PROTEIN CLPD, CHLOROPLASTIC"/>
    <property type="match status" value="1"/>
</dbReference>
<evidence type="ECO:0008006" key="3">
    <source>
        <dbReference type="Google" id="ProtNLM"/>
    </source>
</evidence>
<accession>A0AAD8T4W8</accession>
<dbReference type="AlphaFoldDB" id="A0AAD8T4W8"/>
<dbReference type="InterPro" id="IPR027417">
    <property type="entry name" value="P-loop_NTPase"/>
</dbReference>
<dbReference type="Gene3D" id="3.40.50.300">
    <property type="entry name" value="P-loop containing nucleotide triphosphate hydrolases"/>
    <property type="match status" value="1"/>
</dbReference>
<evidence type="ECO:0000313" key="2">
    <source>
        <dbReference type="Proteomes" id="UP001231189"/>
    </source>
</evidence>
<gene>
    <name evidence="1" type="ORF">QYE76_057369</name>
</gene>
<dbReference type="PANTHER" id="PTHR43572:SF76">
    <property type="entry name" value="CLP R DOMAIN-CONTAINING PROTEIN"/>
    <property type="match status" value="1"/>
</dbReference>